<gene>
    <name evidence="7" type="ORF">ACFOUP_05975</name>
</gene>
<evidence type="ECO:0000256" key="3">
    <source>
        <dbReference type="ARBA" id="ARBA00023157"/>
    </source>
</evidence>
<reference evidence="8" key="1">
    <citation type="journal article" date="2019" name="Int. J. Syst. Evol. Microbiol.">
        <title>The Global Catalogue of Microorganisms (GCM) 10K type strain sequencing project: providing services to taxonomists for standard genome sequencing and annotation.</title>
        <authorList>
            <consortium name="The Broad Institute Genomics Platform"/>
            <consortium name="The Broad Institute Genome Sequencing Center for Infectious Disease"/>
            <person name="Wu L."/>
            <person name="Ma J."/>
        </authorList>
    </citation>
    <scope>NUCLEOTIDE SEQUENCE [LARGE SCALE GENOMIC DNA]</scope>
    <source>
        <strain evidence="8">CECT 8551</strain>
    </source>
</reference>
<dbReference type="InterPro" id="IPR036249">
    <property type="entry name" value="Thioredoxin-like_sf"/>
</dbReference>
<comment type="caution">
    <text evidence="7">The sequence shown here is derived from an EMBL/GenBank/DDBJ whole genome shotgun (WGS) entry which is preliminary data.</text>
</comment>
<keyword evidence="5" id="KW-0732">Signal</keyword>
<dbReference type="EMBL" id="JBHSAV010000017">
    <property type="protein sequence ID" value="MFC3975914.1"/>
    <property type="molecule type" value="Genomic_DNA"/>
</dbReference>
<accession>A0ABV8EHZ5</accession>
<dbReference type="Pfam" id="PF13905">
    <property type="entry name" value="Thioredoxin_8"/>
    <property type="match status" value="1"/>
</dbReference>
<dbReference type="CDD" id="cd02966">
    <property type="entry name" value="TlpA_like_family"/>
    <property type="match status" value="1"/>
</dbReference>
<dbReference type="RefSeq" id="WP_241293128.1">
    <property type="nucleotide sequence ID" value="NZ_JAKZGR010000004.1"/>
</dbReference>
<evidence type="ECO:0000256" key="4">
    <source>
        <dbReference type="ARBA" id="ARBA00023284"/>
    </source>
</evidence>
<evidence type="ECO:0000256" key="2">
    <source>
        <dbReference type="ARBA" id="ARBA00022748"/>
    </source>
</evidence>
<dbReference type="PROSITE" id="PS51352">
    <property type="entry name" value="THIOREDOXIN_2"/>
    <property type="match status" value="1"/>
</dbReference>
<dbReference type="SUPFAM" id="SSF52833">
    <property type="entry name" value="Thioredoxin-like"/>
    <property type="match status" value="1"/>
</dbReference>
<evidence type="ECO:0000259" key="6">
    <source>
        <dbReference type="PROSITE" id="PS51352"/>
    </source>
</evidence>
<dbReference type="InterPro" id="IPR013766">
    <property type="entry name" value="Thioredoxin_domain"/>
</dbReference>
<evidence type="ECO:0000256" key="1">
    <source>
        <dbReference type="ARBA" id="ARBA00004196"/>
    </source>
</evidence>
<dbReference type="PANTHER" id="PTHR42852">
    <property type="entry name" value="THIOL:DISULFIDE INTERCHANGE PROTEIN DSBE"/>
    <property type="match status" value="1"/>
</dbReference>
<evidence type="ECO:0000313" key="7">
    <source>
        <dbReference type="EMBL" id="MFC3975914.1"/>
    </source>
</evidence>
<feature type="signal peptide" evidence="5">
    <location>
        <begin position="1"/>
        <end position="26"/>
    </location>
</feature>
<evidence type="ECO:0000256" key="5">
    <source>
        <dbReference type="SAM" id="SignalP"/>
    </source>
</evidence>
<dbReference type="Gene3D" id="3.40.30.10">
    <property type="entry name" value="Glutaredoxin"/>
    <property type="match status" value="1"/>
</dbReference>
<dbReference type="Proteomes" id="UP001595766">
    <property type="component" value="Unassembled WGS sequence"/>
</dbReference>
<keyword evidence="3" id="KW-1015">Disulfide bond</keyword>
<keyword evidence="4" id="KW-0676">Redox-active center</keyword>
<dbReference type="InterPro" id="IPR012336">
    <property type="entry name" value="Thioredoxin-like_fold"/>
</dbReference>
<name>A0ABV8EHZ5_9BACT</name>
<organism evidence="7 8">
    <name type="scientific">Belliella kenyensis</name>
    <dbReference type="NCBI Taxonomy" id="1472724"/>
    <lineage>
        <taxon>Bacteria</taxon>
        <taxon>Pseudomonadati</taxon>
        <taxon>Bacteroidota</taxon>
        <taxon>Cytophagia</taxon>
        <taxon>Cytophagales</taxon>
        <taxon>Cyclobacteriaceae</taxon>
        <taxon>Belliella</taxon>
    </lineage>
</organism>
<keyword evidence="2" id="KW-0201">Cytochrome c-type biogenesis</keyword>
<evidence type="ECO:0000313" key="8">
    <source>
        <dbReference type="Proteomes" id="UP001595766"/>
    </source>
</evidence>
<dbReference type="InterPro" id="IPR050553">
    <property type="entry name" value="Thioredoxin_ResA/DsbE_sf"/>
</dbReference>
<protein>
    <submittedName>
        <fullName evidence="7">TlpA family protein disulfide reductase</fullName>
    </submittedName>
</protein>
<feature type="domain" description="Thioredoxin" evidence="6">
    <location>
        <begin position="237"/>
        <end position="379"/>
    </location>
</feature>
<comment type="subcellular location">
    <subcellularLocation>
        <location evidence="1">Cell envelope</location>
    </subcellularLocation>
</comment>
<sequence length="380" mass="43957">MKSIKCRTKTLLGLILFLFTCTASFGQQSYSDNFVSYMSGLENFVQNDLYSKVSQFLYDVEETPEPATYIEFVRDVKKELYQYHQSHKSDLMEDEVDAAESFIQTMLIQLAELYLDRAQEYEISVKQKFLHDYLRELGLNKEIQVLSDDIARSIMMALHSAMKIPFGMTNDEIASYVASNRESDRELLLASSIINDMLMLAKSYDQSEKSIDTFKKEYHESSYTPTMEELLTSLEKLKPGAEVENFSFIDLEGKSVSLEKYKDKIIYLDLWASWCGPCIQTFRTKTPDFEMQLRDQSDIVLVYVSIDEKEESWKNFLDKNPLRGEHLYAGKGFEAPIMKYFKVWGIPRYLIIGKDNKLVNPNAPRPGDEALSVLFEMVGK</sequence>
<proteinExistence type="predicted"/>
<keyword evidence="8" id="KW-1185">Reference proteome</keyword>
<dbReference type="PANTHER" id="PTHR42852:SF6">
    <property type="entry name" value="THIOL:DISULFIDE INTERCHANGE PROTEIN DSBE"/>
    <property type="match status" value="1"/>
</dbReference>
<feature type="chain" id="PRO_5047539142" evidence="5">
    <location>
        <begin position="27"/>
        <end position="380"/>
    </location>
</feature>